<evidence type="ECO:0000313" key="2">
    <source>
        <dbReference type="Proteomes" id="UP001430953"/>
    </source>
</evidence>
<name>A0AAW2FA96_9HYME</name>
<gene>
    <name evidence="1" type="ORF">PUN28_013150</name>
</gene>
<accession>A0AAW2FA96</accession>
<sequence length="88" mass="10228">MLSRISGLCGHVPRRERRHFVIPEGPPTISATRSLTRYVPLLPASEGTRISLVVFFRHFAYSQFERYERARSSVDPDSGSLRLKLRWR</sequence>
<dbReference type="Proteomes" id="UP001430953">
    <property type="component" value="Unassembled WGS sequence"/>
</dbReference>
<keyword evidence="2" id="KW-1185">Reference proteome</keyword>
<proteinExistence type="predicted"/>
<dbReference type="AlphaFoldDB" id="A0AAW2FA96"/>
<dbReference type="EMBL" id="JADYXP020000013">
    <property type="protein sequence ID" value="KAL0111758.1"/>
    <property type="molecule type" value="Genomic_DNA"/>
</dbReference>
<protein>
    <submittedName>
        <fullName evidence="1">Uncharacterized protein</fullName>
    </submittedName>
</protein>
<evidence type="ECO:0000313" key="1">
    <source>
        <dbReference type="EMBL" id="KAL0111758.1"/>
    </source>
</evidence>
<organism evidence="1 2">
    <name type="scientific">Cardiocondyla obscurior</name>
    <dbReference type="NCBI Taxonomy" id="286306"/>
    <lineage>
        <taxon>Eukaryota</taxon>
        <taxon>Metazoa</taxon>
        <taxon>Ecdysozoa</taxon>
        <taxon>Arthropoda</taxon>
        <taxon>Hexapoda</taxon>
        <taxon>Insecta</taxon>
        <taxon>Pterygota</taxon>
        <taxon>Neoptera</taxon>
        <taxon>Endopterygota</taxon>
        <taxon>Hymenoptera</taxon>
        <taxon>Apocrita</taxon>
        <taxon>Aculeata</taxon>
        <taxon>Formicoidea</taxon>
        <taxon>Formicidae</taxon>
        <taxon>Myrmicinae</taxon>
        <taxon>Cardiocondyla</taxon>
    </lineage>
</organism>
<comment type="caution">
    <text evidence="1">The sequence shown here is derived from an EMBL/GenBank/DDBJ whole genome shotgun (WGS) entry which is preliminary data.</text>
</comment>
<reference evidence="1 2" key="1">
    <citation type="submission" date="2023-03" db="EMBL/GenBank/DDBJ databases">
        <title>High recombination rates correlate with genetic variation in Cardiocondyla obscurior ants.</title>
        <authorList>
            <person name="Errbii M."/>
        </authorList>
    </citation>
    <scope>NUCLEOTIDE SEQUENCE [LARGE SCALE GENOMIC DNA]</scope>
    <source>
        <strain evidence="1">Alpha-2009</strain>
        <tissue evidence="1">Whole body</tissue>
    </source>
</reference>